<comment type="similarity">
    <text evidence="4">Belongs to the MsrA Met sulfoxide reductase family.</text>
</comment>
<proteinExistence type="inferred from homology"/>
<organism evidence="7 8">
    <name type="scientific">Novosphingobium hassiacum</name>
    <dbReference type="NCBI Taxonomy" id="173676"/>
    <lineage>
        <taxon>Bacteria</taxon>
        <taxon>Pseudomonadati</taxon>
        <taxon>Pseudomonadota</taxon>
        <taxon>Alphaproteobacteria</taxon>
        <taxon>Sphingomonadales</taxon>
        <taxon>Sphingomonadaceae</taxon>
        <taxon>Novosphingobium</taxon>
    </lineage>
</organism>
<gene>
    <name evidence="4" type="primary">msrA</name>
    <name evidence="7" type="ORF">GGQ88_000737</name>
</gene>
<dbReference type="NCBIfam" id="TIGR00401">
    <property type="entry name" value="msrA"/>
    <property type="match status" value="1"/>
</dbReference>
<dbReference type="Gene3D" id="3.30.1060.10">
    <property type="entry name" value="Peptide methionine sulphoxide reductase MsrA"/>
    <property type="match status" value="1"/>
</dbReference>
<dbReference type="GO" id="GO:0008113">
    <property type="term" value="F:peptide-methionine (S)-S-oxide reductase activity"/>
    <property type="evidence" value="ECO:0007669"/>
    <property type="project" value="UniProtKB-UniRule"/>
</dbReference>
<accession>A0A7W5ZU56</accession>
<protein>
    <recommendedName>
        <fullName evidence="4">Peptide methionine sulfoxide reductase MsrA</fullName>
        <shortName evidence="4">Protein-methionine-S-oxide reductase</shortName>
        <ecNumber evidence="4">1.8.4.11</ecNumber>
    </recommendedName>
    <alternativeName>
        <fullName evidence="4">Peptide-methionine (S)-S-oxide reductase</fullName>
        <shortName evidence="4">Peptide Met(O) reductase</shortName>
    </alternativeName>
</protein>
<evidence type="ECO:0000256" key="4">
    <source>
        <dbReference type="HAMAP-Rule" id="MF_01401"/>
    </source>
</evidence>
<dbReference type="Proteomes" id="UP000562395">
    <property type="component" value="Unassembled WGS sequence"/>
</dbReference>
<feature type="signal peptide" evidence="5">
    <location>
        <begin position="1"/>
        <end position="26"/>
    </location>
</feature>
<dbReference type="InterPro" id="IPR036509">
    <property type="entry name" value="Met_Sox_Rdtase_MsrA_sf"/>
</dbReference>
<dbReference type="AlphaFoldDB" id="A0A7W5ZU56"/>
<dbReference type="PANTHER" id="PTHR43774:SF1">
    <property type="entry name" value="PEPTIDE METHIONINE SULFOXIDE REDUCTASE MSRA 2"/>
    <property type="match status" value="1"/>
</dbReference>
<dbReference type="HAMAP" id="MF_01401">
    <property type="entry name" value="MsrA"/>
    <property type="match status" value="1"/>
</dbReference>
<dbReference type="EMBL" id="JACICY010000001">
    <property type="protein sequence ID" value="MBB3859497.1"/>
    <property type="molecule type" value="Genomic_DNA"/>
</dbReference>
<evidence type="ECO:0000256" key="2">
    <source>
        <dbReference type="ARBA" id="ARBA00047806"/>
    </source>
</evidence>
<feature type="active site" evidence="4">
    <location>
        <position position="55"/>
    </location>
</feature>
<dbReference type="EC" id="1.8.4.11" evidence="4"/>
<feature type="domain" description="Peptide methionine sulphoxide reductase MsrA" evidence="6">
    <location>
        <begin position="48"/>
        <end position="198"/>
    </location>
</feature>
<comment type="catalytic activity">
    <reaction evidence="2 4">
        <text>L-methionyl-[protein] + [thioredoxin]-disulfide + H2O = L-methionyl-(S)-S-oxide-[protein] + [thioredoxin]-dithiol</text>
        <dbReference type="Rhea" id="RHEA:14217"/>
        <dbReference type="Rhea" id="RHEA-COMP:10698"/>
        <dbReference type="Rhea" id="RHEA-COMP:10700"/>
        <dbReference type="Rhea" id="RHEA-COMP:12313"/>
        <dbReference type="Rhea" id="RHEA-COMP:12315"/>
        <dbReference type="ChEBI" id="CHEBI:15377"/>
        <dbReference type="ChEBI" id="CHEBI:16044"/>
        <dbReference type="ChEBI" id="CHEBI:29950"/>
        <dbReference type="ChEBI" id="CHEBI:44120"/>
        <dbReference type="ChEBI" id="CHEBI:50058"/>
        <dbReference type="EC" id="1.8.4.11"/>
    </reaction>
</comment>
<dbReference type="Pfam" id="PF01625">
    <property type="entry name" value="PMSR"/>
    <property type="match status" value="1"/>
</dbReference>
<dbReference type="PANTHER" id="PTHR43774">
    <property type="entry name" value="PEPTIDE METHIONINE SULFOXIDE REDUCTASE"/>
    <property type="match status" value="1"/>
</dbReference>
<evidence type="ECO:0000256" key="1">
    <source>
        <dbReference type="ARBA" id="ARBA00023002"/>
    </source>
</evidence>
<dbReference type="InterPro" id="IPR002569">
    <property type="entry name" value="Met_Sox_Rdtase_MsrA_dom"/>
</dbReference>
<dbReference type="SUPFAM" id="SSF55068">
    <property type="entry name" value="Peptide methionine sulfoxide reductase"/>
    <property type="match status" value="1"/>
</dbReference>
<keyword evidence="5" id="KW-0732">Signal</keyword>
<keyword evidence="8" id="KW-1185">Reference proteome</keyword>
<dbReference type="RefSeq" id="WP_183611734.1">
    <property type="nucleotide sequence ID" value="NZ_JACICY010000001.1"/>
</dbReference>
<sequence>MNRICVLASGLVAVVAAVSFNSPVDAAEQAIKAPAPAVLAPVSGHRETAIFAGGCFWGVEGVFSHVKGVVSATSGYTGGKVGTADYEEVSSGTTGHAESVKVVFDPAQVNYADLLRIYFSVVADPTLLNRQGPDRGTQYRSALFPMSAAQDKVARAYIAQLSYAHVYSKPIVTRIEASRTFYPAEAHHQDFMARNPTYPYIVINDRPKVEALKRIFPANWKA</sequence>
<evidence type="ECO:0000256" key="3">
    <source>
        <dbReference type="ARBA" id="ARBA00048782"/>
    </source>
</evidence>
<comment type="caution">
    <text evidence="7">The sequence shown here is derived from an EMBL/GenBank/DDBJ whole genome shotgun (WGS) entry which is preliminary data.</text>
</comment>
<evidence type="ECO:0000259" key="6">
    <source>
        <dbReference type="Pfam" id="PF01625"/>
    </source>
</evidence>
<reference evidence="7 8" key="1">
    <citation type="submission" date="2020-08" db="EMBL/GenBank/DDBJ databases">
        <title>Genomic Encyclopedia of Type Strains, Phase IV (KMG-IV): sequencing the most valuable type-strain genomes for metagenomic binning, comparative biology and taxonomic classification.</title>
        <authorList>
            <person name="Goeker M."/>
        </authorList>
    </citation>
    <scope>NUCLEOTIDE SEQUENCE [LARGE SCALE GENOMIC DNA]</scope>
    <source>
        <strain evidence="7 8">DSM 14552</strain>
    </source>
</reference>
<feature type="chain" id="PRO_5031315669" description="Peptide methionine sulfoxide reductase MsrA" evidence="5">
    <location>
        <begin position="27"/>
        <end position="222"/>
    </location>
</feature>
<keyword evidence="1 4" id="KW-0560">Oxidoreductase</keyword>
<evidence type="ECO:0000313" key="7">
    <source>
        <dbReference type="EMBL" id="MBB3859497.1"/>
    </source>
</evidence>
<evidence type="ECO:0000313" key="8">
    <source>
        <dbReference type="Proteomes" id="UP000562395"/>
    </source>
</evidence>
<evidence type="ECO:0000256" key="5">
    <source>
        <dbReference type="SAM" id="SignalP"/>
    </source>
</evidence>
<comment type="function">
    <text evidence="4">Has an important function as a repair enzyme for proteins that have been inactivated by oxidation. Catalyzes the reversible oxidation-reduction of methionine sulfoxide in proteins to methionine.</text>
</comment>
<name>A0A7W5ZU56_9SPHN</name>
<comment type="catalytic activity">
    <reaction evidence="3 4">
        <text>[thioredoxin]-disulfide + L-methionine + H2O = L-methionine (S)-S-oxide + [thioredoxin]-dithiol</text>
        <dbReference type="Rhea" id="RHEA:19993"/>
        <dbReference type="Rhea" id="RHEA-COMP:10698"/>
        <dbReference type="Rhea" id="RHEA-COMP:10700"/>
        <dbReference type="ChEBI" id="CHEBI:15377"/>
        <dbReference type="ChEBI" id="CHEBI:29950"/>
        <dbReference type="ChEBI" id="CHEBI:50058"/>
        <dbReference type="ChEBI" id="CHEBI:57844"/>
        <dbReference type="ChEBI" id="CHEBI:58772"/>
        <dbReference type="EC" id="1.8.4.11"/>
    </reaction>
</comment>